<proteinExistence type="inferred from homology"/>
<comment type="caution">
    <text evidence="13">The sequence shown here is derived from an EMBL/GenBank/DDBJ whole genome shotgun (WGS) entry which is preliminary data.</text>
</comment>
<dbReference type="GO" id="GO:0016020">
    <property type="term" value="C:membrane"/>
    <property type="evidence" value="ECO:0007669"/>
    <property type="project" value="UniProtKB-SubCell"/>
</dbReference>
<evidence type="ECO:0000256" key="6">
    <source>
        <dbReference type="ARBA" id="ARBA00022989"/>
    </source>
</evidence>
<dbReference type="InterPro" id="IPR006153">
    <property type="entry name" value="Cation/H_exchanger_TM"/>
</dbReference>
<dbReference type="PANTHER" id="PTHR43562">
    <property type="entry name" value="NAPA-TYPE SODIUM/HYDROGEN ANTIPORTER"/>
    <property type="match status" value="1"/>
</dbReference>
<protein>
    <submittedName>
        <fullName evidence="13">Na(+)/H(+) antiporter</fullName>
    </submittedName>
</protein>
<dbReference type="InterPro" id="IPR004771">
    <property type="entry name" value="K/H_exchanger"/>
</dbReference>
<dbReference type="GO" id="GO:0006814">
    <property type="term" value="P:sodium ion transport"/>
    <property type="evidence" value="ECO:0007669"/>
    <property type="project" value="UniProtKB-KW"/>
</dbReference>
<dbReference type="GO" id="GO:0008324">
    <property type="term" value="F:monoatomic cation transmembrane transporter activity"/>
    <property type="evidence" value="ECO:0007669"/>
    <property type="project" value="InterPro"/>
</dbReference>
<feature type="domain" description="Cation/H+ exchanger transmembrane" evidence="12">
    <location>
        <begin position="13"/>
        <end position="378"/>
    </location>
</feature>
<dbReference type="STRING" id="1335616.WDC_0198"/>
<keyword evidence="7" id="KW-0915">Sodium</keyword>
<dbReference type="RefSeq" id="WP_044009936.1">
    <property type="nucleotide sequence ID" value="NZ_AWTT01000003.1"/>
</dbReference>
<evidence type="ECO:0000256" key="8">
    <source>
        <dbReference type="ARBA" id="ARBA00023065"/>
    </source>
</evidence>
<evidence type="ECO:0000256" key="7">
    <source>
        <dbReference type="ARBA" id="ARBA00023053"/>
    </source>
</evidence>
<feature type="transmembrane region" description="Helical" evidence="11">
    <location>
        <begin position="357"/>
        <end position="376"/>
    </location>
</feature>
<gene>
    <name evidence="13" type="ORF">WDC_0198</name>
</gene>
<feature type="transmembrane region" description="Helical" evidence="11">
    <location>
        <begin position="224"/>
        <end position="248"/>
    </location>
</feature>
<keyword evidence="4" id="KW-0050">Antiport</keyword>
<evidence type="ECO:0000256" key="3">
    <source>
        <dbReference type="ARBA" id="ARBA00022448"/>
    </source>
</evidence>
<evidence type="ECO:0000256" key="10">
    <source>
        <dbReference type="ARBA" id="ARBA00023201"/>
    </source>
</evidence>
<comment type="similarity">
    <text evidence="2">Belongs to the monovalent cation:proton antiporter 2 (CPA2) transporter (TC 2.A.37) family.</text>
</comment>
<evidence type="ECO:0000313" key="14">
    <source>
        <dbReference type="Proteomes" id="UP000032279"/>
    </source>
</evidence>
<evidence type="ECO:0000256" key="4">
    <source>
        <dbReference type="ARBA" id="ARBA00022449"/>
    </source>
</evidence>
<feature type="transmembrane region" description="Helical" evidence="11">
    <location>
        <begin position="84"/>
        <end position="107"/>
    </location>
</feature>
<dbReference type="OrthoDB" id="9793589at2"/>
<dbReference type="GO" id="GO:1902600">
    <property type="term" value="P:proton transmembrane transport"/>
    <property type="evidence" value="ECO:0007669"/>
    <property type="project" value="InterPro"/>
</dbReference>
<keyword evidence="5 11" id="KW-0812">Transmembrane</keyword>
<evidence type="ECO:0000256" key="2">
    <source>
        <dbReference type="ARBA" id="ARBA00005551"/>
    </source>
</evidence>
<comment type="subcellular location">
    <subcellularLocation>
        <location evidence="1">Membrane</location>
        <topology evidence="1">Multi-pass membrane protein</topology>
    </subcellularLocation>
</comment>
<feature type="transmembrane region" description="Helical" evidence="11">
    <location>
        <begin position="113"/>
        <end position="132"/>
    </location>
</feature>
<evidence type="ECO:0000256" key="1">
    <source>
        <dbReference type="ARBA" id="ARBA00004141"/>
    </source>
</evidence>
<feature type="transmembrane region" description="Helical" evidence="11">
    <location>
        <begin position="28"/>
        <end position="47"/>
    </location>
</feature>
<keyword evidence="10" id="KW-0739">Sodium transport</keyword>
<dbReference type="InterPro" id="IPR038770">
    <property type="entry name" value="Na+/solute_symporter_sf"/>
</dbReference>
<keyword evidence="9 11" id="KW-0472">Membrane</keyword>
<dbReference type="NCBIfam" id="TIGR00932">
    <property type="entry name" value="2a37"/>
    <property type="match status" value="1"/>
</dbReference>
<dbReference type="Pfam" id="PF00999">
    <property type="entry name" value="Na_H_Exchanger"/>
    <property type="match status" value="1"/>
</dbReference>
<feature type="transmembrane region" description="Helical" evidence="11">
    <location>
        <begin position="144"/>
        <end position="169"/>
    </location>
</feature>
<keyword evidence="3" id="KW-0813">Transport</keyword>
<reference evidence="13 14" key="1">
    <citation type="submission" date="2013-08" db="EMBL/GenBank/DDBJ databases">
        <title>Lactobacillus wasatchii sp. WDC04, a late gas producing bacteria isolated from aged chedder cheese.</title>
        <authorList>
            <person name="Oberg C.J."/>
            <person name="Culumber M."/>
            <person name="McMahon D.J."/>
            <person name="Broadbent J.R."/>
            <person name="Oberg T.S."/>
            <person name="Ortaki F."/>
        </authorList>
    </citation>
    <scope>NUCLEOTIDE SEQUENCE [LARGE SCALE GENOMIC DNA]</scope>
    <source>
        <strain evidence="13 14">WDC04</strain>
    </source>
</reference>
<keyword evidence="6 11" id="KW-1133">Transmembrane helix</keyword>
<evidence type="ECO:0000259" key="12">
    <source>
        <dbReference type="Pfam" id="PF00999"/>
    </source>
</evidence>
<evidence type="ECO:0000313" key="13">
    <source>
        <dbReference type="EMBL" id="KIS04135.1"/>
    </source>
</evidence>
<dbReference type="PATRIC" id="fig|1335616.4.peg.197"/>
<keyword evidence="14" id="KW-1185">Reference proteome</keyword>
<sequence>MIFIATLAGLLLLTQLVAHLCHRIGIPGVIGEILIGVLVGPAMLNWVHLNAMMNEFQTIGVILLMFIGGLESDLGLLRKYLKPAIIVAVIGVLFPVTIMGATSYLFGFTVMEALFIGVIFSATSVSISVAVLKEFHYLNTKEGATILGAAVADDIIGVILLSIMISLMHGTGAAAGNANNLGIILLEQLAFFGGVYCLVKWLAPYLMQLSEKLLTIAAPTVMSMVICMSMAAAADLVGLSGAVGAFFAGIAVAHTKERKTVDQSVEPIGYAIFIPLFFVSVGLNMNFAHLNQSLLFVVVMTVLACITKLLGCGLGAALNGFSLNSDYIVGAGMISRGEMALITAQIGFDAHLLSGTYYSDIILVIILATIIAPFLLKHAIRHQQVDKAAVRQHNLQMNN</sequence>
<evidence type="ECO:0000256" key="9">
    <source>
        <dbReference type="ARBA" id="ARBA00023136"/>
    </source>
</evidence>
<keyword evidence="8" id="KW-0406">Ion transport</keyword>
<feature type="transmembrane region" description="Helical" evidence="11">
    <location>
        <begin position="268"/>
        <end position="287"/>
    </location>
</feature>
<feature type="transmembrane region" description="Helical" evidence="11">
    <location>
        <begin position="181"/>
        <end position="203"/>
    </location>
</feature>
<dbReference type="PANTHER" id="PTHR43562:SF3">
    <property type="entry name" value="SODIUM ION_PROTON EXCHANGER (EUROFUNG)"/>
    <property type="match status" value="1"/>
</dbReference>
<dbReference type="AlphaFoldDB" id="A0A0D1A8K1"/>
<name>A0A0D1A8K1_9LACO</name>
<dbReference type="Gene3D" id="1.20.1530.20">
    <property type="match status" value="1"/>
</dbReference>
<evidence type="ECO:0000256" key="11">
    <source>
        <dbReference type="SAM" id="Phobius"/>
    </source>
</evidence>
<organism evidence="13 14">
    <name type="scientific">Paucilactobacillus wasatchensis</name>
    <dbReference type="NCBI Taxonomy" id="1335616"/>
    <lineage>
        <taxon>Bacteria</taxon>
        <taxon>Bacillati</taxon>
        <taxon>Bacillota</taxon>
        <taxon>Bacilli</taxon>
        <taxon>Lactobacillales</taxon>
        <taxon>Lactobacillaceae</taxon>
        <taxon>Paucilactobacillus</taxon>
    </lineage>
</organism>
<dbReference type="GO" id="GO:0015297">
    <property type="term" value="F:antiporter activity"/>
    <property type="evidence" value="ECO:0007669"/>
    <property type="project" value="UniProtKB-KW"/>
</dbReference>
<dbReference type="EMBL" id="AWTT01000003">
    <property type="protein sequence ID" value="KIS04135.1"/>
    <property type="molecule type" value="Genomic_DNA"/>
</dbReference>
<accession>A0A0D1A8K1</accession>
<dbReference type="Proteomes" id="UP000032279">
    <property type="component" value="Unassembled WGS sequence"/>
</dbReference>
<evidence type="ECO:0000256" key="5">
    <source>
        <dbReference type="ARBA" id="ARBA00022692"/>
    </source>
</evidence>
<feature type="transmembrane region" description="Helical" evidence="11">
    <location>
        <begin position="294"/>
        <end position="318"/>
    </location>
</feature>